<dbReference type="Proteomes" id="UP001140076">
    <property type="component" value="Unassembled WGS sequence"/>
</dbReference>
<dbReference type="AlphaFoldDB" id="A0A9X3NT15"/>
<accession>A0A9X3NT15</accession>
<dbReference type="InterPro" id="IPR012338">
    <property type="entry name" value="Beta-lactam/transpept-like"/>
</dbReference>
<reference evidence="2" key="1">
    <citation type="submission" date="2021-10" db="EMBL/GenBank/DDBJ databases">
        <title>Streptomonospora sp. nov., isolated from mangrove soil.</title>
        <authorList>
            <person name="Chen X."/>
            <person name="Ge X."/>
            <person name="Liu W."/>
        </authorList>
    </citation>
    <scope>NUCLEOTIDE SEQUENCE</scope>
    <source>
        <strain evidence="2">S1-112</strain>
    </source>
</reference>
<feature type="domain" description="Beta-lactamase class A catalytic" evidence="1">
    <location>
        <begin position="20"/>
        <end position="262"/>
    </location>
</feature>
<dbReference type="SUPFAM" id="SSF56601">
    <property type="entry name" value="beta-lactamase/transpeptidase-like"/>
    <property type="match status" value="1"/>
</dbReference>
<dbReference type="Gene3D" id="3.40.710.10">
    <property type="entry name" value="DD-peptidase/beta-lactamase superfamily"/>
    <property type="match status" value="1"/>
</dbReference>
<keyword evidence="3" id="KW-1185">Reference proteome</keyword>
<dbReference type="RefSeq" id="WP_270073572.1">
    <property type="nucleotide sequence ID" value="NZ_JAJAQC010000033.1"/>
</dbReference>
<protein>
    <submittedName>
        <fullName evidence="2">Class A beta-lactamase-related serine hydrolase</fullName>
    </submittedName>
</protein>
<name>A0A9X3NT15_9ACTN</name>
<keyword evidence="2" id="KW-0378">Hydrolase</keyword>
<comment type="caution">
    <text evidence="2">The sequence shown here is derived from an EMBL/GenBank/DDBJ whole genome shotgun (WGS) entry which is preliminary data.</text>
</comment>
<evidence type="ECO:0000313" key="3">
    <source>
        <dbReference type="Proteomes" id="UP001140076"/>
    </source>
</evidence>
<proteinExistence type="predicted"/>
<dbReference type="InterPro" id="IPR000871">
    <property type="entry name" value="Beta-lactam_class-A"/>
</dbReference>
<dbReference type="InterPro" id="IPR045155">
    <property type="entry name" value="Beta-lactam_cat"/>
</dbReference>
<evidence type="ECO:0000259" key="1">
    <source>
        <dbReference type="Pfam" id="PF13354"/>
    </source>
</evidence>
<dbReference type="PANTHER" id="PTHR35333">
    <property type="entry name" value="BETA-LACTAMASE"/>
    <property type="match status" value="1"/>
</dbReference>
<evidence type="ECO:0000313" key="2">
    <source>
        <dbReference type="EMBL" id="MDA0566315.1"/>
    </source>
</evidence>
<dbReference type="GO" id="GO:0046677">
    <property type="term" value="P:response to antibiotic"/>
    <property type="evidence" value="ECO:0007669"/>
    <property type="project" value="InterPro"/>
</dbReference>
<gene>
    <name evidence="2" type="ORF">LG943_18625</name>
</gene>
<dbReference type="GO" id="GO:0030655">
    <property type="term" value="P:beta-lactam antibiotic catabolic process"/>
    <property type="evidence" value="ECO:0007669"/>
    <property type="project" value="InterPro"/>
</dbReference>
<dbReference type="Pfam" id="PF13354">
    <property type="entry name" value="Beta-lactamase2"/>
    <property type="match status" value="1"/>
</dbReference>
<sequence>MSIQDRLAAVFAETGVTAKLHARDLVDGGEVAWHADDQVVIASVFKVLLVLEFTRQAHAGQLDPAERVVVGAADRLGGWGTAGYADDVEMSLRDLAYSAIQVSDNTAADVLLRRVGLDTVRMLAAELGLERTRVIGGPRQVLEMMLADVGARDYAEFARVFPTLPEERMRRLRVFDPDRTTSSTARDITRLLELIWTDAAGPAPACAAVRAYLAQQIFWTRLASGFPPAVRVCAKTGTLPGLHMEAGVAEYPDGGRYAVAVFAATPTVKSDARRLDVDVAIGRAARAAVEELRSAAGRAPVE</sequence>
<organism evidence="2 3">
    <name type="scientific">Streptomonospora mangrovi</name>
    <dbReference type="NCBI Taxonomy" id="2883123"/>
    <lineage>
        <taxon>Bacteria</taxon>
        <taxon>Bacillati</taxon>
        <taxon>Actinomycetota</taxon>
        <taxon>Actinomycetes</taxon>
        <taxon>Streptosporangiales</taxon>
        <taxon>Nocardiopsidaceae</taxon>
        <taxon>Streptomonospora</taxon>
    </lineage>
</organism>
<dbReference type="GO" id="GO:0008800">
    <property type="term" value="F:beta-lactamase activity"/>
    <property type="evidence" value="ECO:0007669"/>
    <property type="project" value="InterPro"/>
</dbReference>
<dbReference type="PANTHER" id="PTHR35333:SF3">
    <property type="entry name" value="BETA-LACTAMASE-TYPE TRANSPEPTIDASE FOLD CONTAINING PROTEIN"/>
    <property type="match status" value="1"/>
</dbReference>
<dbReference type="EMBL" id="JAJAQC010000033">
    <property type="protein sequence ID" value="MDA0566315.1"/>
    <property type="molecule type" value="Genomic_DNA"/>
</dbReference>